<evidence type="ECO:0000313" key="2">
    <source>
        <dbReference type="EMBL" id="GFO33909.1"/>
    </source>
</evidence>
<sequence>MRGYLQLGLLAGLSAASSAAAAAAAANAAAAAAAAGAGAAVACRISNLGQYRLGAFLFLYFLVDEKGASTPLLSAHPQFLAPESGPCSTVTVSTVGTPRALLTTSFPFGFNDFLLFLF</sequence>
<feature type="chain" id="PRO_5043853607" description="Secreted protein" evidence="1">
    <location>
        <begin position="22"/>
        <end position="118"/>
    </location>
</feature>
<keyword evidence="3" id="KW-1185">Reference proteome</keyword>
<evidence type="ECO:0000256" key="1">
    <source>
        <dbReference type="SAM" id="SignalP"/>
    </source>
</evidence>
<gene>
    <name evidence="2" type="ORF">PoB_006041400</name>
</gene>
<reference evidence="2 3" key="1">
    <citation type="journal article" date="2021" name="Elife">
        <title>Chloroplast acquisition without the gene transfer in kleptoplastic sea slugs, Plakobranchus ocellatus.</title>
        <authorList>
            <person name="Maeda T."/>
            <person name="Takahashi S."/>
            <person name="Yoshida T."/>
            <person name="Shimamura S."/>
            <person name="Takaki Y."/>
            <person name="Nagai Y."/>
            <person name="Toyoda A."/>
            <person name="Suzuki Y."/>
            <person name="Arimoto A."/>
            <person name="Ishii H."/>
            <person name="Satoh N."/>
            <person name="Nishiyama T."/>
            <person name="Hasebe M."/>
            <person name="Maruyama T."/>
            <person name="Minagawa J."/>
            <person name="Obokata J."/>
            <person name="Shigenobu S."/>
        </authorList>
    </citation>
    <scope>NUCLEOTIDE SEQUENCE [LARGE SCALE GENOMIC DNA]</scope>
</reference>
<dbReference type="AlphaFoldDB" id="A0AAV4CPX6"/>
<evidence type="ECO:0000313" key="3">
    <source>
        <dbReference type="Proteomes" id="UP000735302"/>
    </source>
</evidence>
<evidence type="ECO:0008006" key="4">
    <source>
        <dbReference type="Google" id="ProtNLM"/>
    </source>
</evidence>
<dbReference type="EMBL" id="BLXT01006839">
    <property type="protein sequence ID" value="GFO33909.1"/>
    <property type="molecule type" value="Genomic_DNA"/>
</dbReference>
<protein>
    <recommendedName>
        <fullName evidence="4">Secreted protein</fullName>
    </recommendedName>
</protein>
<keyword evidence="1" id="KW-0732">Signal</keyword>
<feature type="non-terminal residue" evidence="2">
    <location>
        <position position="118"/>
    </location>
</feature>
<accession>A0AAV4CPX6</accession>
<organism evidence="2 3">
    <name type="scientific">Plakobranchus ocellatus</name>
    <dbReference type="NCBI Taxonomy" id="259542"/>
    <lineage>
        <taxon>Eukaryota</taxon>
        <taxon>Metazoa</taxon>
        <taxon>Spiralia</taxon>
        <taxon>Lophotrochozoa</taxon>
        <taxon>Mollusca</taxon>
        <taxon>Gastropoda</taxon>
        <taxon>Heterobranchia</taxon>
        <taxon>Euthyneura</taxon>
        <taxon>Panpulmonata</taxon>
        <taxon>Sacoglossa</taxon>
        <taxon>Placobranchoidea</taxon>
        <taxon>Plakobranchidae</taxon>
        <taxon>Plakobranchus</taxon>
    </lineage>
</organism>
<proteinExistence type="predicted"/>
<feature type="signal peptide" evidence="1">
    <location>
        <begin position="1"/>
        <end position="21"/>
    </location>
</feature>
<dbReference type="Proteomes" id="UP000735302">
    <property type="component" value="Unassembled WGS sequence"/>
</dbReference>
<name>A0AAV4CPX6_9GAST</name>
<comment type="caution">
    <text evidence="2">The sequence shown here is derived from an EMBL/GenBank/DDBJ whole genome shotgun (WGS) entry which is preliminary data.</text>
</comment>